<name>A0A6C0U6M1_9GAMM</name>
<accession>A0A6C0U6M1</accession>
<evidence type="ECO:0000313" key="2">
    <source>
        <dbReference type="Proteomes" id="UP000477680"/>
    </source>
</evidence>
<proteinExistence type="predicted"/>
<protein>
    <submittedName>
        <fullName evidence="1">DUF3144 domain-containing protein</fullName>
    </submittedName>
</protein>
<reference evidence="1 2" key="1">
    <citation type="submission" date="2020-02" db="EMBL/GenBank/DDBJ databases">
        <title>Genome sequencing for Kineobactrum sp. M2.</title>
        <authorList>
            <person name="Park S.-J."/>
        </authorList>
    </citation>
    <scope>NUCLEOTIDE SEQUENCE [LARGE SCALE GENOMIC DNA]</scope>
    <source>
        <strain evidence="1 2">M2</strain>
    </source>
</reference>
<dbReference type="EMBL" id="CP048711">
    <property type="protein sequence ID" value="QIB67731.1"/>
    <property type="molecule type" value="Genomic_DNA"/>
</dbReference>
<dbReference type="AlphaFoldDB" id="A0A6C0U6M1"/>
<gene>
    <name evidence="1" type="ORF">G3T16_16680</name>
</gene>
<evidence type="ECO:0000313" key="1">
    <source>
        <dbReference type="EMBL" id="QIB67731.1"/>
    </source>
</evidence>
<sequence>MQRFIDTANGMKNEGMPTRVISAALMTASGVYATYTVAGNNGGLNPSGVEKVTAAYKQSLENIQKAKREQVATAAPAAQAAGTVSSES</sequence>
<organism evidence="1 2">
    <name type="scientific">Kineobactrum salinum</name>
    <dbReference type="NCBI Taxonomy" id="2708301"/>
    <lineage>
        <taxon>Bacteria</taxon>
        <taxon>Pseudomonadati</taxon>
        <taxon>Pseudomonadota</taxon>
        <taxon>Gammaproteobacteria</taxon>
        <taxon>Cellvibrionales</taxon>
        <taxon>Halieaceae</taxon>
        <taxon>Kineobactrum</taxon>
    </lineage>
</organism>
<dbReference type="Proteomes" id="UP000477680">
    <property type="component" value="Chromosome"/>
</dbReference>
<dbReference type="KEGG" id="kim:G3T16_16680"/>
<keyword evidence="2" id="KW-1185">Reference proteome</keyword>